<proteinExistence type="predicted"/>
<accession>A0A433QWA7</accession>
<evidence type="ECO:0000313" key="1">
    <source>
        <dbReference type="EMBL" id="RUS34092.1"/>
    </source>
</evidence>
<protein>
    <submittedName>
        <fullName evidence="1">Uncharacterized protein</fullName>
    </submittedName>
</protein>
<dbReference type="EMBL" id="RBNJ01000731">
    <property type="protein sequence ID" value="RUS34092.1"/>
    <property type="molecule type" value="Genomic_DNA"/>
</dbReference>
<comment type="caution">
    <text evidence="1">The sequence shown here is derived from an EMBL/GenBank/DDBJ whole genome shotgun (WGS) entry which is preliminary data.</text>
</comment>
<feature type="non-terminal residue" evidence="1">
    <location>
        <position position="82"/>
    </location>
</feature>
<name>A0A433QWA7_9FUNG</name>
<organism evidence="1 2">
    <name type="scientific">Jimgerdemannia flammicorona</name>
    <dbReference type="NCBI Taxonomy" id="994334"/>
    <lineage>
        <taxon>Eukaryota</taxon>
        <taxon>Fungi</taxon>
        <taxon>Fungi incertae sedis</taxon>
        <taxon>Mucoromycota</taxon>
        <taxon>Mucoromycotina</taxon>
        <taxon>Endogonomycetes</taxon>
        <taxon>Endogonales</taxon>
        <taxon>Endogonaceae</taxon>
        <taxon>Jimgerdemannia</taxon>
    </lineage>
</organism>
<dbReference type="Proteomes" id="UP000274822">
    <property type="component" value="Unassembled WGS sequence"/>
</dbReference>
<reference evidence="1 2" key="1">
    <citation type="journal article" date="2018" name="New Phytol.">
        <title>Phylogenomics of Endogonaceae and evolution of mycorrhizas within Mucoromycota.</title>
        <authorList>
            <person name="Chang Y."/>
            <person name="Desiro A."/>
            <person name="Na H."/>
            <person name="Sandor L."/>
            <person name="Lipzen A."/>
            <person name="Clum A."/>
            <person name="Barry K."/>
            <person name="Grigoriev I.V."/>
            <person name="Martin F.M."/>
            <person name="Stajich J.E."/>
            <person name="Smith M.E."/>
            <person name="Bonito G."/>
            <person name="Spatafora J.W."/>
        </authorList>
    </citation>
    <scope>NUCLEOTIDE SEQUENCE [LARGE SCALE GENOMIC DNA]</scope>
    <source>
        <strain evidence="1 2">AD002</strain>
    </source>
</reference>
<gene>
    <name evidence="1" type="ORF">BC938DRAFT_482421</name>
</gene>
<dbReference type="AlphaFoldDB" id="A0A433QWA7"/>
<evidence type="ECO:0000313" key="2">
    <source>
        <dbReference type="Proteomes" id="UP000274822"/>
    </source>
</evidence>
<keyword evidence="2" id="KW-1185">Reference proteome</keyword>
<sequence>MYKNESRVTKKSYTRLHTSSIPSFLPSSIPTPPTPPGPMHQLAVGTLACQHNSYQTSLQTACLSCSTTPNNQGFYEVKLVDT</sequence>